<organism evidence="1 2">
    <name type="scientific">Dillenia turbinata</name>
    <dbReference type="NCBI Taxonomy" id="194707"/>
    <lineage>
        <taxon>Eukaryota</taxon>
        <taxon>Viridiplantae</taxon>
        <taxon>Streptophyta</taxon>
        <taxon>Embryophyta</taxon>
        <taxon>Tracheophyta</taxon>
        <taxon>Spermatophyta</taxon>
        <taxon>Magnoliopsida</taxon>
        <taxon>eudicotyledons</taxon>
        <taxon>Gunneridae</taxon>
        <taxon>Pentapetalae</taxon>
        <taxon>Dilleniales</taxon>
        <taxon>Dilleniaceae</taxon>
        <taxon>Dillenia</taxon>
    </lineage>
</organism>
<reference evidence="1 2" key="1">
    <citation type="submission" date="2023-12" db="EMBL/GenBank/DDBJ databases">
        <title>A high-quality genome assembly for Dillenia turbinata (Dilleniales).</title>
        <authorList>
            <person name="Chanderbali A."/>
        </authorList>
    </citation>
    <scope>NUCLEOTIDE SEQUENCE [LARGE SCALE GENOMIC DNA]</scope>
    <source>
        <strain evidence="1">LSX21</strain>
        <tissue evidence="1">Leaf</tissue>
    </source>
</reference>
<sequence length="136" mass="16004">MSTIEMASVAPKFTYQRLRNEGMFDDLDEERFRVIGRSRIWSRLRKLSSRKKLRIRIPSLRRFLRRRAKVVSAVRVSFCRILKRLKDGRAHFADLFAGNYLFLQVTPTPLKFIEKSHVGHNNFNSLASRYALGENC</sequence>
<dbReference type="Proteomes" id="UP001370490">
    <property type="component" value="Unassembled WGS sequence"/>
</dbReference>
<keyword evidence="2" id="KW-1185">Reference proteome</keyword>
<dbReference type="EMBL" id="JBAMMX010000014">
    <property type="protein sequence ID" value="KAK6928411.1"/>
    <property type="molecule type" value="Genomic_DNA"/>
</dbReference>
<evidence type="ECO:0000313" key="2">
    <source>
        <dbReference type="Proteomes" id="UP001370490"/>
    </source>
</evidence>
<dbReference type="PANTHER" id="PTHR36795:SF2">
    <property type="entry name" value="OS01G0938400 PROTEIN"/>
    <property type="match status" value="1"/>
</dbReference>
<name>A0AAN8Z833_9MAGN</name>
<gene>
    <name evidence="1" type="ORF">RJ641_007002</name>
</gene>
<comment type="caution">
    <text evidence="1">The sequence shown here is derived from an EMBL/GenBank/DDBJ whole genome shotgun (WGS) entry which is preliminary data.</text>
</comment>
<evidence type="ECO:0000313" key="1">
    <source>
        <dbReference type="EMBL" id="KAK6928411.1"/>
    </source>
</evidence>
<dbReference type="AlphaFoldDB" id="A0AAN8Z833"/>
<accession>A0AAN8Z833</accession>
<protein>
    <submittedName>
        <fullName evidence="1">Uncharacterized protein</fullName>
    </submittedName>
</protein>
<dbReference type="PANTHER" id="PTHR36795">
    <property type="entry name" value="OS01G0938400 PROTEIN"/>
    <property type="match status" value="1"/>
</dbReference>
<proteinExistence type="predicted"/>